<name>A0A2U2MWR6_9GAMM</name>
<dbReference type="AlphaFoldDB" id="A0A2U2MWR6"/>
<gene>
    <name evidence="7" type="ORF">DEM34_17180</name>
</gene>
<sequence>MTRLRLMTLLLAVALIAGAASTVGAVLWLTSEPEPPLNGTWLPGGRPLPEVTLIDHRGEPLSTRDLQGEWHFLFFGFTHCPDVCPVTLADLAGAWERLEAEGVAADTGMLFISVDPARDTPERLASYVTHFHPEFTGATGDRAALDRLTKALGIAYTVHDEGGGDSYSVDHSSAVLLINPAGRLQAVFQPPHGRRVLAGDYLRMRERYGEEG</sequence>
<dbReference type="RefSeq" id="WP_109680058.1">
    <property type="nucleotide sequence ID" value="NZ_CP086615.1"/>
</dbReference>
<organism evidence="7 8">
    <name type="scientific">Sediminicurvatus halobius</name>
    <dbReference type="NCBI Taxonomy" id="2182432"/>
    <lineage>
        <taxon>Bacteria</taxon>
        <taxon>Pseudomonadati</taxon>
        <taxon>Pseudomonadota</taxon>
        <taxon>Gammaproteobacteria</taxon>
        <taxon>Chromatiales</taxon>
        <taxon>Ectothiorhodospiraceae</taxon>
        <taxon>Sediminicurvatus</taxon>
    </lineage>
</organism>
<dbReference type="OrthoDB" id="9790194at2"/>
<dbReference type="Proteomes" id="UP000245474">
    <property type="component" value="Unassembled WGS sequence"/>
</dbReference>
<comment type="caution">
    <text evidence="7">The sequence shown here is derived from an EMBL/GenBank/DDBJ whole genome shotgun (WGS) entry which is preliminary data.</text>
</comment>
<evidence type="ECO:0000259" key="6">
    <source>
        <dbReference type="PROSITE" id="PS51352"/>
    </source>
</evidence>
<comment type="similarity">
    <text evidence="1">Belongs to the SCO1/2 family.</text>
</comment>
<dbReference type="GO" id="GO:0046872">
    <property type="term" value="F:metal ion binding"/>
    <property type="evidence" value="ECO:0007669"/>
    <property type="project" value="UniProtKB-KW"/>
</dbReference>
<accession>A0A2U2MWR6</accession>
<feature type="binding site" evidence="3">
    <location>
        <position position="80"/>
    </location>
    <ligand>
        <name>Cu cation</name>
        <dbReference type="ChEBI" id="CHEBI:23378"/>
    </ligand>
</feature>
<reference evidence="7 8" key="1">
    <citation type="submission" date="2018-05" db="EMBL/GenBank/DDBJ databases">
        <title>Spiribacter halobius sp. nov., a moderately halophilic bacterium isolated from marine solar saltern.</title>
        <authorList>
            <person name="Zheng W.-S."/>
            <person name="Lu D.-C."/>
            <person name="Du Z.-J."/>
        </authorList>
    </citation>
    <scope>NUCLEOTIDE SEQUENCE [LARGE SCALE GENOMIC DNA]</scope>
    <source>
        <strain evidence="7 8">E85</strain>
    </source>
</reference>
<proteinExistence type="inferred from homology"/>
<dbReference type="PROSITE" id="PS51352">
    <property type="entry name" value="THIOREDOXIN_2"/>
    <property type="match status" value="1"/>
</dbReference>
<feature type="disulfide bond" description="Redox-active" evidence="4">
    <location>
        <begin position="80"/>
        <end position="84"/>
    </location>
</feature>
<keyword evidence="8" id="KW-1185">Reference proteome</keyword>
<evidence type="ECO:0000256" key="3">
    <source>
        <dbReference type="PIRSR" id="PIRSR603782-1"/>
    </source>
</evidence>
<evidence type="ECO:0000256" key="2">
    <source>
        <dbReference type="ARBA" id="ARBA00023008"/>
    </source>
</evidence>
<evidence type="ECO:0000256" key="4">
    <source>
        <dbReference type="PIRSR" id="PIRSR603782-2"/>
    </source>
</evidence>
<evidence type="ECO:0000313" key="8">
    <source>
        <dbReference type="Proteomes" id="UP000245474"/>
    </source>
</evidence>
<feature type="binding site" evidence="3">
    <location>
        <position position="84"/>
    </location>
    <ligand>
        <name>Cu cation</name>
        <dbReference type="ChEBI" id="CHEBI:23378"/>
    </ligand>
</feature>
<dbReference type="Pfam" id="PF02630">
    <property type="entry name" value="SCO1-SenC"/>
    <property type="match status" value="1"/>
</dbReference>
<evidence type="ECO:0000256" key="1">
    <source>
        <dbReference type="ARBA" id="ARBA00010996"/>
    </source>
</evidence>
<evidence type="ECO:0000313" key="7">
    <source>
        <dbReference type="EMBL" id="PWG61301.1"/>
    </source>
</evidence>
<dbReference type="InterPro" id="IPR036249">
    <property type="entry name" value="Thioredoxin-like_sf"/>
</dbReference>
<feature type="binding site" evidence="3">
    <location>
        <position position="171"/>
    </location>
    <ligand>
        <name>Cu cation</name>
        <dbReference type="ChEBI" id="CHEBI:23378"/>
    </ligand>
</feature>
<keyword evidence="3" id="KW-0479">Metal-binding</keyword>
<dbReference type="PANTHER" id="PTHR12151">
    <property type="entry name" value="ELECTRON TRANSPORT PROTIN SCO1/SENC FAMILY MEMBER"/>
    <property type="match status" value="1"/>
</dbReference>
<dbReference type="Gene3D" id="3.40.30.10">
    <property type="entry name" value="Glutaredoxin"/>
    <property type="match status" value="1"/>
</dbReference>
<keyword evidence="4" id="KW-1015">Disulfide bond</keyword>
<dbReference type="SUPFAM" id="SSF52833">
    <property type="entry name" value="Thioredoxin-like"/>
    <property type="match status" value="1"/>
</dbReference>
<evidence type="ECO:0000256" key="5">
    <source>
        <dbReference type="SAM" id="SignalP"/>
    </source>
</evidence>
<feature type="domain" description="Thioredoxin" evidence="6">
    <location>
        <begin position="42"/>
        <end position="210"/>
    </location>
</feature>
<dbReference type="PANTHER" id="PTHR12151:SF25">
    <property type="entry name" value="LINALOOL DEHYDRATASE_ISOMERASE DOMAIN-CONTAINING PROTEIN"/>
    <property type="match status" value="1"/>
</dbReference>
<dbReference type="InterPro" id="IPR013766">
    <property type="entry name" value="Thioredoxin_domain"/>
</dbReference>
<protein>
    <submittedName>
        <fullName evidence="7">SCO family protein</fullName>
    </submittedName>
</protein>
<feature type="chain" id="PRO_5015682416" evidence="5">
    <location>
        <begin position="20"/>
        <end position="212"/>
    </location>
</feature>
<dbReference type="CDD" id="cd02968">
    <property type="entry name" value="SCO"/>
    <property type="match status" value="1"/>
</dbReference>
<keyword evidence="5" id="KW-0732">Signal</keyword>
<feature type="signal peptide" evidence="5">
    <location>
        <begin position="1"/>
        <end position="19"/>
    </location>
</feature>
<dbReference type="EMBL" id="QFFI01000040">
    <property type="protein sequence ID" value="PWG61301.1"/>
    <property type="molecule type" value="Genomic_DNA"/>
</dbReference>
<keyword evidence="2 3" id="KW-0186">Copper</keyword>
<dbReference type="InterPro" id="IPR003782">
    <property type="entry name" value="SCO1/SenC"/>
</dbReference>